<dbReference type="RefSeq" id="XP_024341518.1">
    <property type="nucleotide sequence ID" value="XM_024484596.1"/>
</dbReference>
<proteinExistence type="predicted"/>
<protein>
    <submittedName>
        <fullName evidence="1">Uncharacterized protein</fullName>
    </submittedName>
</protein>
<accession>A0A1X6N818</accession>
<dbReference type="Proteomes" id="UP000194127">
    <property type="component" value="Unassembled WGS sequence"/>
</dbReference>
<evidence type="ECO:0000313" key="2">
    <source>
        <dbReference type="Proteomes" id="UP000194127"/>
    </source>
</evidence>
<reference evidence="1 2" key="1">
    <citation type="submission" date="2017-04" db="EMBL/GenBank/DDBJ databases">
        <title>Genome Sequence of the Model Brown-Rot Fungus Postia placenta SB12.</title>
        <authorList>
            <consortium name="DOE Joint Genome Institute"/>
            <person name="Gaskell J."/>
            <person name="Kersten P."/>
            <person name="Larrondo L.F."/>
            <person name="Canessa P."/>
            <person name="Martinez D."/>
            <person name="Hibbett D."/>
            <person name="Schmoll M."/>
            <person name="Kubicek C.P."/>
            <person name="Martinez A.T."/>
            <person name="Yadav J."/>
            <person name="Master E."/>
            <person name="Magnuson J.K."/>
            <person name="James T."/>
            <person name="Yaver D."/>
            <person name="Berka R."/>
            <person name="Labutti K."/>
            <person name="Lipzen A."/>
            <person name="Aerts A."/>
            <person name="Barry K."/>
            <person name="Henrissat B."/>
            <person name="Blanchette R."/>
            <person name="Grigoriev I."/>
            <person name="Cullen D."/>
        </authorList>
    </citation>
    <scope>NUCLEOTIDE SEQUENCE [LARGE SCALE GENOMIC DNA]</scope>
    <source>
        <strain evidence="1 2">MAD-698-R-SB12</strain>
    </source>
</reference>
<sequence>IILPQPLQDFLCKLTMFLEIIRTDENYVIHHLESSWCVAESEVHDRGFI</sequence>
<dbReference type="EMBL" id="KZ110593">
    <property type="protein sequence ID" value="OSX64724.1"/>
    <property type="molecule type" value="Genomic_DNA"/>
</dbReference>
<dbReference type="AlphaFoldDB" id="A0A1X6N818"/>
<name>A0A1X6N818_9APHY</name>
<evidence type="ECO:0000313" key="1">
    <source>
        <dbReference type="EMBL" id="OSX64724.1"/>
    </source>
</evidence>
<gene>
    <name evidence="1" type="ORF">POSPLADRAFT_1135643</name>
</gene>
<feature type="non-terminal residue" evidence="1">
    <location>
        <position position="1"/>
    </location>
</feature>
<keyword evidence="2" id="KW-1185">Reference proteome</keyword>
<organism evidence="1 2">
    <name type="scientific">Postia placenta MAD-698-R-SB12</name>
    <dbReference type="NCBI Taxonomy" id="670580"/>
    <lineage>
        <taxon>Eukaryota</taxon>
        <taxon>Fungi</taxon>
        <taxon>Dikarya</taxon>
        <taxon>Basidiomycota</taxon>
        <taxon>Agaricomycotina</taxon>
        <taxon>Agaricomycetes</taxon>
        <taxon>Polyporales</taxon>
        <taxon>Adustoporiaceae</taxon>
        <taxon>Rhodonia</taxon>
    </lineage>
</organism>
<dbReference type="GeneID" id="36329545"/>